<comment type="caution">
    <text evidence="1">The sequence shown here is derived from an EMBL/GenBank/DDBJ whole genome shotgun (WGS) entry which is preliminary data.</text>
</comment>
<evidence type="ECO:0000313" key="1">
    <source>
        <dbReference type="EMBL" id="KZS43927.1"/>
    </source>
</evidence>
<reference evidence="1" key="1">
    <citation type="journal article" date="2016" name="Genome Announc.">
        <title>Draft genomes of two strains of Paenibacillus glucanolyticus with capability to degrade lignocellulose.</title>
        <authorList>
            <person name="Mathews S.L."/>
            <person name="Pawlak J."/>
            <person name="Grunden A.M."/>
        </authorList>
    </citation>
    <scope>NUCLEOTIDE SEQUENCE [LARGE SCALE GENOMIC DNA]</scope>
    <source>
        <strain evidence="1">SLM1</strain>
    </source>
</reference>
<gene>
    <name evidence="1" type="ORF">AWU65_28030</name>
</gene>
<sequence length="185" mass="20529">MRVGINSRLMFALLVAMTLSSGCYDQRSGESFYTESVSEEERPGQEADYREVPYSQLLYSKTAPDFTWEYRTEEHLDPEIEKLYEDGIHLAPGGWVLKETDEEFYMLISGGFLPTSKGFRITSIQMAGEQKGNDKNHLYITLEPHQGDGTKDYPGEASITSLISIPKSGLPAGAAIDGVSMNGVE</sequence>
<name>A0A163EPJ6_9BACL</name>
<dbReference type="AlphaFoldDB" id="A0A163EPJ6"/>
<proteinExistence type="predicted"/>
<dbReference type="EMBL" id="LWMH01000002">
    <property type="protein sequence ID" value="KZS43927.1"/>
    <property type="molecule type" value="Genomic_DNA"/>
</dbReference>
<dbReference type="PROSITE" id="PS51257">
    <property type="entry name" value="PROKAR_LIPOPROTEIN"/>
    <property type="match status" value="1"/>
</dbReference>
<keyword evidence="2" id="KW-1185">Reference proteome</keyword>
<protein>
    <submittedName>
        <fullName evidence="1">Uncharacterized protein</fullName>
    </submittedName>
</protein>
<dbReference type="Proteomes" id="UP000076796">
    <property type="component" value="Unassembled WGS sequence"/>
</dbReference>
<dbReference type="OrthoDB" id="2663118at2"/>
<evidence type="ECO:0000313" key="2">
    <source>
        <dbReference type="Proteomes" id="UP000076796"/>
    </source>
</evidence>
<dbReference type="STRING" id="59843.A3958_00335"/>
<accession>A0A163EPJ6</accession>
<dbReference type="RefSeq" id="WP_063480115.1">
    <property type="nucleotide sequence ID" value="NZ_CP147845.1"/>
</dbReference>
<dbReference type="GeneID" id="97554510"/>
<organism evidence="1 2">
    <name type="scientific">Paenibacillus glucanolyticus</name>
    <dbReference type="NCBI Taxonomy" id="59843"/>
    <lineage>
        <taxon>Bacteria</taxon>
        <taxon>Bacillati</taxon>
        <taxon>Bacillota</taxon>
        <taxon>Bacilli</taxon>
        <taxon>Bacillales</taxon>
        <taxon>Paenibacillaceae</taxon>
        <taxon>Paenibacillus</taxon>
    </lineage>
</organism>